<evidence type="ECO:0000256" key="1">
    <source>
        <dbReference type="SAM" id="MobiDB-lite"/>
    </source>
</evidence>
<evidence type="ECO:0000313" key="2">
    <source>
        <dbReference type="EMBL" id="KAJ8867530.1"/>
    </source>
</evidence>
<feature type="region of interest" description="Disordered" evidence="1">
    <location>
        <begin position="1"/>
        <end position="81"/>
    </location>
</feature>
<feature type="compositionally biased region" description="Basic and acidic residues" evidence="1">
    <location>
        <begin position="1"/>
        <end position="28"/>
    </location>
</feature>
<dbReference type="EMBL" id="JARBHB010000015">
    <property type="protein sequence ID" value="KAJ8867530.1"/>
    <property type="molecule type" value="Genomic_DNA"/>
</dbReference>
<evidence type="ECO:0000313" key="3">
    <source>
        <dbReference type="Proteomes" id="UP001159363"/>
    </source>
</evidence>
<organism evidence="2 3">
    <name type="scientific">Dryococelus australis</name>
    <dbReference type="NCBI Taxonomy" id="614101"/>
    <lineage>
        <taxon>Eukaryota</taxon>
        <taxon>Metazoa</taxon>
        <taxon>Ecdysozoa</taxon>
        <taxon>Arthropoda</taxon>
        <taxon>Hexapoda</taxon>
        <taxon>Insecta</taxon>
        <taxon>Pterygota</taxon>
        <taxon>Neoptera</taxon>
        <taxon>Polyneoptera</taxon>
        <taxon>Phasmatodea</taxon>
        <taxon>Verophasmatodea</taxon>
        <taxon>Anareolatae</taxon>
        <taxon>Phasmatidae</taxon>
        <taxon>Eurycanthinae</taxon>
        <taxon>Dryococelus</taxon>
    </lineage>
</organism>
<gene>
    <name evidence="2" type="ORF">PR048_031332</name>
</gene>
<name>A0ABQ9G4Y2_9NEOP</name>
<proteinExistence type="predicted"/>
<comment type="caution">
    <text evidence="2">The sequence shown here is derived from an EMBL/GenBank/DDBJ whole genome shotgun (WGS) entry which is preliminary data.</text>
</comment>
<feature type="region of interest" description="Disordered" evidence="1">
    <location>
        <begin position="855"/>
        <end position="884"/>
    </location>
</feature>
<dbReference type="Proteomes" id="UP001159363">
    <property type="component" value="Chromosome 14"/>
</dbReference>
<sequence>MLNREDAKEHHLNRHDESVGGFHVDIDNHPPVFGSSIHSSEARAHVTNGRTGRMARTPVENTGNESEDPVDDRDVDPTYDPNEGHCDVEIRSSCLRCYSHFINVGPFTTLCEYEKGRNVSTVTDKKDECGTVGTEERGGRQESLHEQDQARRETILKHISRFSRMESHCYRKTSTREKGDADKKQRCREAKDYPGPKNVCATYYVSSYCNSKNIDIIPLHFDNSAFYGHKTLAHHPHILSARIDDKGYPVDWTTVCQVVVQKSYGSKVFFADCHLTNDRLDSAAVCTNMPMLSVHWLSVVTVAGDDWASVLQEGQSEDGLRVVETAGWTSTYAAHRVYSAACMLRSGKAAKWQDLLSEERARMRVLKSLCGSCGLVWFSLGAGERGSVLRAVSEMAGRQGRSYRPSRVPLATTSEYKMMRIFVTNQCATMEVSLEDSMQACMTACMDGSIEDLFFPNQPIEGRVLIASRGEPITPKKEGGNCMQRRHISRQRGLDTHGLRRGRAKTDIDVIKTPPDEKKFKTCACFSENATGNSRREGAGLVSAGALEFELSIFMSRRTSAIILTTACVEDLVDCLPFLWPFPAKIAASSYSSVLALASRVNNRLRRSESGDRTHISISRAAARHPDRRQLPRLCVLISIYTAGGCPLEISRRTRPIMSRLAPARDDGATGLQIILRLHLPASLRNGASLVWGTCWKYEGRGDYLLSTPPTSSFNDFLPARIPPRRSGFNPRIPGSLRIFASGNRVGRCRRSTGFLGDLSFPPHFRSGAALYSPQAPSSALKTSLLRAAKISPTPWVCGSATLARGMDGGLQSRLLYLAFFPLPHTFPASHLLERASLQAGWNAVQAVFGRATRSFPPQLPGHSSRRKARGLAQPSPHLPGSRS</sequence>
<accession>A0ABQ9G4Y2</accession>
<reference evidence="2 3" key="1">
    <citation type="submission" date="2023-02" db="EMBL/GenBank/DDBJ databases">
        <title>LHISI_Scaffold_Assembly.</title>
        <authorList>
            <person name="Stuart O.P."/>
            <person name="Cleave R."/>
            <person name="Magrath M.J.L."/>
            <person name="Mikheyev A.S."/>
        </authorList>
    </citation>
    <scope>NUCLEOTIDE SEQUENCE [LARGE SCALE GENOMIC DNA]</scope>
    <source>
        <strain evidence="2">Daus_M_001</strain>
        <tissue evidence="2">Leg muscle</tissue>
    </source>
</reference>
<protein>
    <submittedName>
        <fullName evidence="2">Uncharacterized protein</fullName>
    </submittedName>
</protein>
<keyword evidence="3" id="KW-1185">Reference proteome</keyword>
<feature type="compositionally biased region" description="Acidic residues" evidence="1">
    <location>
        <begin position="65"/>
        <end position="74"/>
    </location>
</feature>